<dbReference type="AlphaFoldDB" id="A0A5B9PDE4"/>
<dbReference type="Pfam" id="PF00106">
    <property type="entry name" value="adh_short"/>
    <property type="match status" value="1"/>
</dbReference>
<organism evidence="4 5">
    <name type="scientific">Mariniblastus fucicola</name>
    <dbReference type="NCBI Taxonomy" id="980251"/>
    <lineage>
        <taxon>Bacteria</taxon>
        <taxon>Pseudomonadati</taxon>
        <taxon>Planctomycetota</taxon>
        <taxon>Planctomycetia</taxon>
        <taxon>Pirellulales</taxon>
        <taxon>Pirellulaceae</taxon>
        <taxon>Mariniblastus</taxon>
    </lineage>
</organism>
<dbReference type="KEGG" id="mff:MFFC18_31110"/>
<comment type="similarity">
    <text evidence="1 2">Belongs to the short-chain dehydrogenases/reductases (SDR) family.</text>
</comment>
<evidence type="ECO:0000313" key="4">
    <source>
        <dbReference type="EMBL" id="QEG23215.1"/>
    </source>
</evidence>
<keyword evidence="4" id="KW-0560">Oxidoreductase</keyword>
<dbReference type="InterPro" id="IPR050259">
    <property type="entry name" value="SDR"/>
</dbReference>
<dbReference type="GO" id="GO:0016491">
    <property type="term" value="F:oxidoreductase activity"/>
    <property type="evidence" value="ECO:0007669"/>
    <property type="project" value="UniProtKB-KW"/>
</dbReference>
<dbReference type="InterPro" id="IPR036291">
    <property type="entry name" value="NAD(P)-bd_dom_sf"/>
</dbReference>
<gene>
    <name evidence="4" type="ORF">MFFC18_31110</name>
</gene>
<dbReference type="RefSeq" id="WP_075083303.1">
    <property type="nucleotide sequence ID" value="NZ_CP042912.1"/>
</dbReference>
<dbReference type="Proteomes" id="UP000322214">
    <property type="component" value="Chromosome"/>
</dbReference>
<dbReference type="Gene3D" id="3.40.50.720">
    <property type="entry name" value="NAD(P)-binding Rossmann-like Domain"/>
    <property type="match status" value="1"/>
</dbReference>
<dbReference type="InterPro" id="IPR002347">
    <property type="entry name" value="SDR_fam"/>
</dbReference>
<dbReference type="SMART" id="SM00822">
    <property type="entry name" value="PKS_KR"/>
    <property type="match status" value="1"/>
</dbReference>
<evidence type="ECO:0000256" key="2">
    <source>
        <dbReference type="RuleBase" id="RU000363"/>
    </source>
</evidence>
<dbReference type="InterPro" id="IPR020904">
    <property type="entry name" value="Sc_DH/Rdtase_CS"/>
</dbReference>
<feature type="domain" description="Ketoreductase" evidence="3">
    <location>
        <begin position="5"/>
        <end position="173"/>
    </location>
</feature>
<dbReference type="PANTHER" id="PTHR42879">
    <property type="entry name" value="3-OXOACYL-(ACYL-CARRIER-PROTEIN) REDUCTASE"/>
    <property type="match status" value="1"/>
</dbReference>
<dbReference type="OrthoDB" id="9775296at2"/>
<evidence type="ECO:0000313" key="5">
    <source>
        <dbReference type="Proteomes" id="UP000322214"/>
    </source>
</evidence>
<dbReference type="SUPFAM" id="SSF51735">
    <property type="entry name" value="NAD(P)-binding Rossmann-fold domains"/>
    <property type="match status" value="1"/>
</dbReference>
<accession>A0A5B9PDE4</accession>
<sequence>MSNIRVVVIGGGSGMGRSTARLLAAKDGFDVAIGGRTLEKLAEAAEGTSIRTHAIDVADRASVNEYFQWAESELGGPIDVMVNAAGINIPDRSMQQMSPEQWDQMIAVNLTGAYNCMHAVLSDMRSRKDGLIINISSVAGKRAIALAGVAYSASKFGMTALGTCVSNEAADDGVRVTNVYPGEVDTPLLKQRPTPVTEEHRGRMLQADHVGELVVSLIELPREVHVPEVVVKPLTQEWC</sequence>
<evidence type="ECO:0000259" key="3">
    <source>
        <dbReference type="SMART" id="SM00822"/>
    </source>
</evidence>
<protein>
    <submittedName>
        <fullName evidence="4">Putative oxidoreductase</fullName>
        <ecNumber evidence="4">1.-.-.-</ecNumber>
    </submittedName>
</protein>
<dbReference type="InterPro" id="IPR057326">
    <property type="entry name" value="KR_dom"/>
</dbReference>
<name>A0A5B9PDE4_9BACT</name>
<dbReference type="STRING" id="980251.GCA_001642875_00507"/>
<dbReference type="CDD" id="cd05233">
    <property type="entry name" value="SDR_c"/>
    <property type="match status" value="1"/>
</dbReference>
<dbReference type="GO" id="GO:0032787">
    <property type="term" value="P:monocarboxylic acid metabolic process"/>
    <property type="evidence" value="ECO:0007669"/>
    <property type="project" value="UniProtKB-ARBA"/>
</dbReference>
<keyword evidence="5" id="KW-1185">Reference proteome</keyword>
<dbReference type="PANTHER" id="PTHR42879:SF2">
    <property type="entry name" value="3-OXOACYL-[ACYL-CARRIER-PROTEIN] REDUCTASE FABG"/>
    <property type="match status" value="1"/>
</dbReference>
<dbReference type="PROSITE" id="PS00061">
    <property type="entry name" value="ADH_SHORT"/>
    <property type="match status" value="1"/>
</dbReference>
<dbReference type="PRINTS" id="PR00081">
    <property type="entry name" value="GDHRDH"/>
</dbReference>
<dbReference type="EC" id="1.-.-.-" evidence="4"/>
<reference evidence="4 5" key="1">
    <citation type="submission" date="2019-08" db="EMBL/GenBank/DDBJ databases">
        <title>Deep-cultivation of Planctomycetes and their phenomic and genomic characterization uncovers novel biology.</title>
        <authorList>
            <person name="Wiegand S."/>
            <person name="Jogler M."/>
            <person name="Boedeker C."/>
            <person name="Pinto D."/>
            <person name="Vollmers J."/>
            <person name="Rivas-Marin E."/>
            <person name="Kohn T."/>
            <person name="Peeters S.H."/>
            <person name="Heuer A."/>
            <person name="Rast P."/>
            <person name="Oberbeckmann S."/>
            <person name="Bunk B."/>
            <person name="Jeske O."/>
            <person name="Meyerdierks A."/>
            <person name="Storesund J.E."/>
            <person name="Kallscheuer N."/>
            <person name="Luecker S."/>
            <person name="Lage O.M."/>
            <person name="Pohl T."/>
            <person name="Merkel B.J."/>
            <person name="Hornburger P."/>
            <person name="Mueller R.-W."/>
            <person name="Bruemmer F."/>
            <person name="Labrenz M."/>
            <person name="Spormann A.M."/>
            <person name="Op den Camp H."/>
            <person name="Overmann J."/>
            <person name="Amann R."/>
            <person name="Jetten M.S.M."/>
            <person name="Mascher T."/>
            <person name="Medema M.H."/>
            <person name="Devos D.P."/>
            <person name="Kaster A.-K."/>
            <person name="Ovreas L."/>
            <person name="Rohde M."/>
            <person name="Galperin M.Y."/>
            <person name="Jogler C."/>
        </authorList>
    </citation>
    <scope>NUCLEOTIDE SEQUENCE [LARGE SCALE GENOMIC DNA]</scope>
    <source>
        <strain evidence="4 5">FC18</strain>
    </source>
</reference>
<dbReference type="PRINTS" id="PR00080">
    <property type="entry name" value="SDRFAMILY"/>
</dbReference>
<evidence type="ECO:0000256" key="1">
    <source>
        <dbReference type="ARBA" id="ARBA00006484"/>
    </source>
</evidence>
<dbReference type="EMBL" id="CP042912">
    <property type="protein sequence ID" value="QEG23215.1"/>
    <property type="molecule type" value="Genomic_DNA"/>
</dbReference>
<proteinExistence type="inferred from homology"/>